<dbReference type="SUPFAM" id="SSF48452">
    <property type="entry name" value="TPR-like"/>
    <property type="match status" value="1"/>
</dbReference>
<accession>A0A510X936</accession>
<dbReference type="Pfam" id="PF14559">
    <property type="entry name" value="TPR_19"/>
    <property type="match status" value="1"/>
</dbReference>
<name>A0A510X936_9GAMM</name>
<dbReference type="Proteomes" id="UP000321275">
    <property type="component" value="Unassembled WGS sequence"/>
</dbReference>
<proteinExistence type="predicted"/>
<dbReference type="EMBL" id="BJUK01000024">
    <property type="protein sequence ID" value="GEK47913.1"/>
    <property type="molecule type" value="Genomic_DNA"/>
</dbReference>
<evidence type="ECO:0000313" key="3">
    <source>
        <dbReference type="Proteomes" id="UP000321275"/>
    </source>
</evidence>
<organism evidence="2 3">
    <name type="scientific">Bisbaumannia pacifica</name>
    <dbReference type="NCBI Taxonomy" id="77098"/>
    <lineage>
        <taxon>Bacteria</taxon>
        <taxon>Pseudomonadati</taxon>
        <taxon>Pseudomonadota</taxon>
        <taxon>Gammaproteobacteria</taxon>
        <taxon>Oceanospirillales</taxon>
        <taxon>Halomonadaceae</taxon>
        <taxon>Bisbaumannia</taxon>
    </lineage>
</organism>
<dbReference type="AlphaFoldDB" id="A0A510X936"/>
<feature type="signal peptide" evidence="1">
    <location>
        <begin position="1"/>
        <end position="24"/>
    </location>
</feature>
<sequence>MSKRHAFPALALGVSLVFSPLAVAQQQEVAELRRQWERITTQPGEQGDALAALAERAETLVGEYPEAAELLTWQGIILASEARERGGLGALSRARGAREALERAVELDPQGLNGSAYVTLGALYDRVPGGLIGFGDDDTAEAMFQRALAIRPQGIDVNFYYAEFLVESGRQDEAIAHARRALEGETRGERQASDEALRTQARALLRRLEG</sequence>
<dbReference type="Gene3D" id="1.25.40.10">
    <property type="entry name" value="Tetratricopeptide repeat domain"/>
    <property type="match status" value="1"/>
</dbReference>
<keyword evidence="1" id="KW-0732">Signal</keyword>
<gene>
    <name evidence="2" type="ORF">HPA02_21960</name>
</gene>
<evidence type="ECO:0000256" key="1">
    <source>
        <dbReference type="SAM" id="SignalP"/>
    </source>
</evidence>
<reference evidence="2 3" key="1">
    <citation type="submission" date="2019-07" db="EMBL/GenBank/DDBJ databases">
        <title>Whole genome shotgun sequence of Halomonas pacifica NBRC 102220.</title>
        <authorList>
            <person name="Hosoyama A."/>
            <person name="Uohara A."/>
            <person name="Ohji S."/>
            <person name="Ichikawa N."/>
        </authorList>
    </citation>
    <scope>NUCLEOTIDE SEQUENCE [LARGE SCALE GENOMIC DNA]</scope>
    <source>
        <strain evidence="2 3">NBRC 102220</strain>
    </source>
</reference>
<feature type="chain" id="PRO_5021849226" evidence="1">
    <location>
        <begin position="25"/>
        <end position="210"/>
    </location>
</feature>
<evidence type="ECO:0000313" key="2">
    <source>
        <dbReference type="EMBL" id="GEK47913.1"/>
    </source>
</evidence>
<comment type="caution">
    <text evidence="2">The sequence shown here is derived from an EMBL/GenBank/DDBJ whole genome shotgun (WGS) entry which is preliminary data.</text>
</comment>
<protein>
    <submittedName>
        <fullName evidence="2">Uncharacterized protein</fullName>
    </submittedName>
</protein>
<dbReference type="InterPro" id="IPR011990">
    <property type="entry name" value="TPR-like_helical_dom_sf"/>
</dbReference>
<dbReference type="RefSeq" id="WP_146803254.1">
    <property type="nucleotide sequence ID" value="NZ_BJUK01000024.1"/>
</dbReference>
<keyword evidence="3" id="KW-1185">Reference proteome</keyword>
<dbReference type="OrthoDB" id="9812424at2"/>